<dbReference type="PANTHER" id="PTHR10971">
    <property type="entry name" value="MRNA EXPORT FACTOR AND BUB3"/>
    <property type="match status" value="1"/>
</dbReference>
<dbReference type="SUPFAM" id="SSF50978">
    <property type="entry name" value="WD40 repeat-like"/>
    <property type="match status" value="1"/>
</dbReference>
<dbReference type="Gene3D" id="2.130.10.10">
    <property type="entry name" value="YVTN repeat-like/Quinoprotein amine dehydrogenase"/>
    <property type="match status" value="1"/>
</dbReference>
<dbReference type="OrthoDB" id="10262475at2759"/>
<feature type="repeat" description="WD" evidence="3">
    <location>
        <begin position="260"/>
        <end position="294"/>
    </location>
</feature>
<accession>A0A5C5FQY7</accession>
<proteinExistence type="predicted"/>
<dbReference type="Proteomes" id="UP000311382">
    <property type="component" value="Unassembled WGS sequence"/>
</dbReference>
<evidence type="ECO:0000313" key="4">
    <source>
        <dbReference type="EMBL" id="TNY18656.1"/>
    </source>
</evidence>
<dbReference type="STRING" id="5288.A0A5C5FQY7"/>
<comment type="caution">
    <text evidence="4">The sequence shown here is derived from an EMBL/GenBank/DDBJ whole genome shotgun (WGS) entry which is preliminary data.</text>
</comment>
<dbReference type="PROSITE" id="PS50082">
    <property type="entry name" value="WD_REPEATS_2"/>
    <property type="match status" value="1"/>
</dbReference>
<dbReference type="Pfam" id="PF00400">
    <property type="entry name" value="WD40"/>
    <property type="match status" value="3"/>
</dbReference>
<dbReference type="InterPro" id="IPR036322">
    <property type="entry name" value="WD40_repeat_dom_sf"/>
</dbReference>
<organism evidence="4 5">
    <name type="scientific">Rhodotorula diobovata</name>
    <dbReference type="NCBI Taxonomy" id="5288"/>
    <lineage>
        <taxon>Eukaryota</taxon>
        <taxon>Fungi</taxon>
        <taxon>Dikarya</taxon>
        <taxon>Basidiomycota</taxon>
        <taxon>Pucciniomycotina</taxon>
        <taxon>Microbotryomycetes</taxon>
        <taxon>Sporidiobolales</taxon>
        <taxon>Sporidiobolaceae</taxon>
        <taxon>Rhodotorula</taxon>
    </lineage>
</organism>
<keyword evidence="2" id="KW-0677">Repeat</keyword>
<evidence type="ECO:0000256" key="2">
    <source>
        <dbReference type="ARBA" id="ARBA00022737"/>
    </source>
</evidence>
<sequence>MANTGDATETDLQLPPFVDSLSSLAYHPTNSNLLLSSSWDRNVYLHDLRNPTAPRKLGLRGAILDVAWAKDSETLAFAGGLGKEVRTVDFNSNETQLICKHDDAVRCVEWSNELNAVISGSWDQTLRITPLDPSTSQPSPDPIVLRLPHKVYSLAVSRTKVVCAMGGRAVWIWDIPALKSAIEQGKKGAEIEPWQRRESSLKFMMRAVKIMPNDKGYVTTSIEGRVAVEFFDPAPEVQAKKYAFKCHRQVVEGVDTVYPVTGLAFNPVHGTFATGGGDGTVSVWDPNAKKRLRQFPKYPAPVSALEFSADGNSLAVAFSEQDEGGATTAAGSGQGGNGVWVRSCGDECRPKAK</sequence>
<keyword evidence="1 3" id="KW-0853">WD repeat</keyword>
<name>A0A5C5FQY7_9BASI</name>
<dbReference type="InterPro" id="IPR015943">
    <property type="entry name" value="WD40/YVTN_repeat-like_dom_sf"/>
</dbReference>
<evidence type="ECO:0000256" key="1">
    <source>
        <dbReference type="ARBA" id="ARBA00022574"/>
    </source>
</evidence>
<dbReference type="AlphaFoldDB" id="A0A5C5FQY7"/>
<keyword evidence="5" id="KW-1185">Reference proteome</keyword>
<evidence type="ECO:0000256" key="3">
    <source>
        <dbReference type="PROSITE-ProRule" id="PRU00221"/>
    </source>
</evidence>
<evidence type="ECO:0000313" key="5">
    <source>
        <dbReference type="Proteomes" id="UP000311382"/>
    </source>
</evidence>
<protein>
    <submittedName>
        <fullName evidence="4">WD40-repeat-containing domain protein</fullName>
    </submittedName>
</protein>
<dbReference type="EMBL" id="SOZI01000128">
    <property type="protein sequence ID" value="TNY18656.1"/>
    <property type="molecule type" value="Genomic_DNA"/>
</dbReference>
<dbReference type="InterPro" id="IPR001680">
    <property type="entry name" value="WD40_rpt"/>
</dbReference>
<dbReference type="SMART" id="SM00320">
    <property type="entry name" value="WD40"/>
    <property type="match status" value="5"/>
</dbReference>
<reference evidence="4 5" key="1">
    <citation type="submission" date="2019-03" db="EMBL/GenBank/DDBJ databases">
        <title>Rhodosporidium diobovatum UCD-FST 08-225 genome sequencing, assembly, and annotation.</title>
        <authorList>
            <person name="Fakankun I.U."/>
            <person name="Fristensky B."/>
            <person name="Levin D.B."/>
        </authorList>
    </citation>
    <scope>NUCLEOTIDE SEQUENCE [LARGE SCALE GENOMIC DNA]</scope>
    <source>
        <strain evidence="4 5">UCD-FST 08-225</strain>
    </source>
</reference>
<gene>
    <name evidence="4" type="ORF">DMC30DRAFT_448652</name>
</gene>